<dbReference type="AlphaFoldDB" id="A0A857FP87"/>
<evidence type="ECO:0000313" key="2">
    <source>
        <dbReference type="Proteomes" id="UP000464674"/>
    </source>
</evidence>
<name>A0A857FP87_KOMXY</name>
<sequence length="69" mass="7852">MHRPVCKSSLQSVRPNPSANCRKLLGNIFSKSSNERRLFKKRQHPKTFILFVSALAQNHLVYRDSNAAG</sequence>
<reference evidence="1 2" key="1">
    <citation type="journal article" date="2020" name="Carbohydr. Polym.">
        <title>Characterization and optimization of production of bacterial cellulose from strain CGMCC 17276 based on whole-genome analysis.</title>
        <authorList>
            <person name="Lu T."/>
            <person name="Gao H."/>
            <person name="Liao B."/>
            <person name="Wu J."/>
            <person name="Zhang W."/>
            <person name="Huang J."/>
            <person name="Liu M."/>
            <person name="Huang J."/>
            <person name="Chang Z."/>
            <person name="Jin M."/>
            <person name="Yi Z."/>
            <person name="Jiang D."/>
        </authorList>
    </citation>
    <scope>NUCLEOTIDE SEQUENCE [LARGE SCALE GENOMIC DNA]</scope>
    <source>
        <strain evidence="1 2">CGMCC 17276</strain>
    </source>
</reference>
<evidence type="ECO:0000313" key="1">
    <source>
        <dbReference type="EMBL" id="QHC35329.1"/>
    </source>
</evidence>
<organism evidence="1 2">
    <name type="scientific">Komagataeibacter xylinus</name>
    <name type="common">Gluconacetobacter xylinus</name>
    <dbReference type="NCBI Taxonomy" id="28448"/>
    <lineage>
        <taxon>Bacteria</taxon>
        <taxon>Pseudomonadati</taxon>
        <taxon>Pseudomonadota</taxon>
        <taxon>Alphaproteobacteria</taxon>
        <taxon>Acetobacterales</taxon>
        <taxon>Acetobacteraceae</taxon>
        <taxon>Komagataeibacter</taxon>
    </lineage>
</organism>
<proteinExistence type="predicted"/>
<accession>A0A857FP87</accession>
<gene>
    <name evidence="1" type="ORF">FMA36_07310</name>
</gene>
<dbReference type="EMBL" id="CP041348">
    <property type="protein sequence ID" value="QHC35329.1"/>
    <property type="molecule type" value="Genomic_DNA"/>
</dbReference>
<dbReference type="Proteomes" id="UP000464674">
    <property type="component" value="Chromosome"/>
</dbReference>
<protein>
    <submittedName>
        <fullName evidence="1">Uncharacterized protein</fullName>
    </submittedName>
</protein>